<comment type="caution">
    <text evidence="4">The sequence shown here is derived from an EMBL/GenBank/DDBJ whole genome shotgun (WGS) entry which is preliminary data.</text>
</comment>
<dbReference type="GO" id="GO:0003677">
    <property type="term" value="F:DNA binding"/>
    <property type="evidence" value="ECO:0007669"/>
    <property type="project" value="InterPro"/>
</dbReference>
<proteinExistence type="inferred from homology"/>
<dbReference type="RefSeq" id="WP_074987029.1">
    <property type="nucleotide sequence ID" value="NZ_CADFGN010000015.1"/>
</dbReference>
<protein>
    <submittedName>
        <fullName evidence="3 4">N-6 DNA methylase</fullName>
    </submittedName>
</protein>
<organism evidence="4 5">
    <name type="scientific">Paraburkholderia tropica</name>
    <dbReference type="NCBI Taxonomy" id="92647"/>
    <lineage>
        <taxon>Bacteria</taxon>
        <taxon>Pseudomonadati</taxon>
        <taxon>Pseudomonadota</taxon>
        <taxon>Betaproteobacteria</taxon>
        <taxon>Burkholderiales</taxon>
        <taxon>Burkholderiaceae</taxon>
        <taxon>Paraburkholderia</taxon>
    </lineage>
</organism>
<dbReference type="Pfam" id="PF02384">
    <property type="entry name" value="N6_Mtase"/>
    <property type="match status" value="1"/>
</dbReference>
<reference evidence="3 6" key="2">
    <citation type="submission" date="2018-05" db="EMBL/GenBank/DDBJ databases">
        <title>Genomic Encyclopedia of Type Strains, Phase IV (KMG-V): Genome sequencing to study the core and pangenomes of soil and plant-associated prokaryotes.</title>
        <authorList>
            <person name="Whitman W."/>
        </authorList>
    </citation>
    <scope>NUCLEOTIDE SEQUENCE [LARGE SCALE GENOMIC DNA]</scope>
    <source>
        <strain evidence="3 6">SIr-6563</strain>
    </source>
</reference>
<accession>A0AAQ1JXP7</accession>
<dbReference type="InterPro" id="IPR003356">
    <property type="entry name" value="DNA_methylase_A-5"/>
</dbReference>
<comment type="similarity">
    <text evidence="1">Belongs to the N(4)/N(6)-methyltransferase family.</text>
</comment>
<evidence type="ECO:0000256" key="1">
    <source>
        <dbReference type="ARBA" id="ARBA00006594"/>
    </source>
</evidence>
<sequence length="337" mass="36667">MSRKSAERKFNQTADEYQCTLVSLLEQFSYGHHLDTVFRDFVEMAALAISNRVDRTQYEAREKRYMEIVGKYKPEEVKRFPEMFAALTGSFEARTQGMLDGSGVGLTDVLGETYMMLGISNDRSGQFFTPYAVSKLMAGMLGGDVAARADAQGFARVQEPACGAGGMIIATAEAFHGAGVNYQQALHATCVDIDVCCVHMAYVQLSLLHVPAIVVHGNTLSMQVWGHWYTPAHVLGGWSQKLKMRRAWDALRGLLSGGEADESEADNGVLPPPAVVAEVRETAPAPAPLDDHADIAVLERPIEAVDTGGLADMFEEAVGVQPGAKDFFEIVDQLALF</sequence>
<feature type="domain" description="DNA methylase adenine-specific" evidence="2">
    <location>
        <begin position="120"/>
        <end position="220"/>
    </location>
</feature>
<dbReference type="GO" id="GO:0008170">
    <property type="term" value="F:N-methyltransferase activity"/>
    <property type="evidence" value="ECO:0007669"/>
    <property type="project" value="InterPro"/>
</dbReference>
<dbReference type="SUPFAM" id="SSF53335">
    <property type="entry name" value="S-adenosyl-L-methionine-dependent methyltransferases"/>
    <property type="match status" value="1"/>
</dbReference>
<reference evidence="4 5" key="1">
    <citation type="submission" date="2016-10" db="EMBL/GenBank/DDBJ databases">
        <authorList>
            <person name="Varghese N."/>
            <person name="Submissions S."/>
        </authorList>
    </citation>
    <scope>NUCLEOTIDE SEQUENCE [LARGE SCALE GENOMIC DNA]</scope>
    <source>
        <strain evidence="4 5">LMG 22274</strain>
    </source>
</reference>
<dbReference type="EMBL" id="FNZM01000023">
    <property type="protein sequence ID" value="SEK13013.1"/>
    <property type="molecule type" value="Genomic_DNA"/>
</dbReference>
<dbReference type="GO" id="GO:0032259">
    <property type="term" value="P:methylation"/>
    <property type="evidence" value="ECO:0007669"/>
    <property type="project" value="UniProtKB-KW"/>
</dbReference>
<dbReference type="EMBL" id="QJJV01000040">
    <property type="protein sequence ID" value="PXX05679.1"/>
    <property type="molecule type" value="Genomic_DNA"/>
</dbReference>
<dbReference type="Gene3D" id="3.40.50.150">
    <property type="entry name" value="Vaccinia Virus protein VP39"/>
    <property type="match status" value="1"/>
</dbReference>
<dbReference type="InterPro" id="IPR029063">
    <property type="entry name" value="SAM-dependent_MTases_sf"/>
</dbReference>
<name>A0AAQ1JXP7_9BURK</name>
<dbReference type="Proteomes" id="UP000183529">
    <property type="component" value="Unassembled WGS sequence"/>
</dbReference>
<keyword evidence="4" id="KW-0489">Methyltransferase</keyword>
<keyword evidence="6" id="KW-1185">Reference proteome</keyword>
<dbReference type="Proteomes" id="UP000247515">
    <property type="component" value="Unassembled WGS sequence"/>
</dbReference>
<dbReference type="AlphaFoldDB" id="A0AAQ1JXP7"/>
<keyword evidence="4" id="KW-0808">Transferase</keyword>
<gene>
    <name evidence="3" type="ORF">C7400_14052</name>
    <name evidence="4" type="ORF">SAMN05216550_12358</name>
</gene>
<evidence type="ECO:0000313" key="4">
    <source>
        <dbReference type="EMBL" id="SEK13013.1"/>
    </source>
</evidence>
<evidence type="ECO:0000313" key="3">
    <source>
        <dbReference type="EMBL" id="PXX05679.1"/>
    </source>
</evidence>
<dbReference type="PRINTS" id="PR00507">
    <property type="entry name" value="N12N6MTFRASE"/>
</dbReference>
<evidence type="ECO:0000259" key="2">
    <source>
        <dbReference type="Pfam" id="PF02384"/>
    </source>
</evidence>
<evidence type="ECO:0000313" key="6">
    <source>
        <dbReference type="Proteomes" id="UP000247515"/>
    </source>
</evidence>
<evidence type="ECO:0000313" key="5">
    <source>
        <dbReference type="Proteomes" id="UP000183529"/>
    </source>
</evidence>